<dbReference type="SUPFAM" id="SSF48403">
    <property type="entry name" value="Ankyrin repeat"/>
    <property type="match status" value="1"/>
</dbReference>
<dbReference type="Proteomes" id="UP001470230">
    <property type="component" value="Unassembled WGS sequence"/>
</dbReference>
<reference evidence="1 2" key="1">
    <citation type="submission" date="2024-04" db="EMBL/GenBank/DDBJ databases">
        <title>Tritrichomonas musculus Genome.</title>
        <authorList>
            <person name="Alves-Ferreira E."/>
            <person name="Grigg M."/>
            <person name="Lorenzi H."/>
            <person name="Galac M."/>
        </authorList>
    </citation>
    <scope>NUCLEOTIDE SEQUENCE [LARGE SCALE GENOMIC DNA]</scope>
    <source>
        <strain evidence="1 2">EAF2021</strain>
    </source>
</reference>
<evidence type="ECO:0000313" key="2">
    <source>
        <dbReference type="Proteomes" id="UP001470230"/>
    </source>
</evidence>
<dbReference type="EMBL" id="JAPFFF010000060">
    <property type="protein sequence ID" value="KAK8837254.1"/>
    <property type="molecule type" value="Genomic_DNA"/>
</dbReference>
<evidence type="ECO:0008006" key="3">
    <source>
        <dbReference type="Google" id="ProtNLM"/>
    </source>
</evidence>
<dbReference type="InterPro" id="IPR036770">
    <property type="entry name" value="Ankyrin_rpt-contain_sf"/>
</dbReference>
<name>A0ABR2GTI4_9EUKA</name>
<proteinExistence type="predicted"/>
<dbReference type="PANTHER" id="PTHR24159">
    <property type="match status" value="1"/>
</dbReference>
<sequence length="364" mass="44018">MSESDNIERNKIIQEKLLDFLDDEISIEKLKFLFDQTKIRQSQHELKLFLRMLVKTSNDHRRGPNFFRKIDEILQFFKEDIKKYGNQEIFNLFKSNKRILLFLIEEKILTVDEYFYRIITSEKYSSKKYPQYFRSEIKPFMKAKWYGMIMKNLPKDFYENRIIGENENIICKMIREDSIKDFVLYMNESGISCNTKINLSIYETNSFLLKKTKGVKLIEYAAFFGSIKIFNFLRKRGDFLEPSLWLYAIHSNNAKLIHILEENQIIPRVTVHERYQKFEVESYEECLKESIKCHHNEIADYLLNNYLKDSSDTLIQGLKYYNFWFIQKECINEKSFYYLCGFDYYFLVEDMLRRGNIDINIVNI</sequence>
<comment type="caution">
    <text evidence="1">The sequence shown here is derived from an EMBL/GenBank/DDBJ whole genome shotgun (WGS) entry which is preliminary data.</text>
</comment>
<keyword evidence="2" id="KW-1185">Reference proteome</keyword>
<accession>A0ABR2GTI4</accession>
<dbReference type="PANTHER" id="PTHR24159:SF5">
    <property type="entry name" value="ANK_REP_REGION DOMAIN-CONTAINING PROTEIN"/>
    <property type="match status" value="1"/>
</dbReference>
<protein>
    <recommendedName>
        <fullName evidence="3">DUF3447 domain-containing protein</fullName>
    </recommendedName>
</protein>
<organism evidence="1 2">
    <name type="scientific">Tritrichomonas musculus</name>
    <dbReference type="NCBI Taxonomy" id="1915356"/>
    <lineage>
        <taxon>Eukaryota</taxon>
        <taxon>Metamonada</taxon>
        <taxon>Parabasalia</taxon>
        <taxon>Tritrichomonadida</taxon>
        <taxon>Tritrichomonadidae</taxon>
        <taxon>Tritrichomonas</taxon>
    </lineage>
</organism>
<gene>
    <name evidence="1" type="ORF">M9Y10_036684</name>
</gene>
<evidence type="ECO:0000313" key="1">
    <source>
        <dbReference type="EMBL" id="KAK8837254.1"/>
    </source>
</evidence>